<dbReference type="Proteomes" id="UP000321393">
    <property type="component" value="Unassembled WGS sequence"/>
</dbReference>
<accession>A0A5A7T9P4</accession>
<evidence type="ECO:0000313" key="1">
    <source>
        <dbReference type="EMBL" id="KAA0039598.1"/>
    </source>
</evidence>
<dbReference type="AlphaFoldDB" id="A0A5A7T9P4"/>
<protein>
    <submittedName>
        <fullName evidence="1">Uncharacterized protein</fullName>
    </submittedName>
</protein>
<dbReference type="EMBL" id="SSTE01018396">
    <property type="protein sequence ID" value="KAA0039598.1"/>
    <property type="molecule type" value="Genomic_DNA"/>
</dbReference>
<evidence type="ECO:0000313" key="2">
    <source>
        <dbReference type="Proteomes" id="UP000321393"/>
    </source>
</evidence>
<gene>
    <name evidence="1" type="ORF">E6C27_scaffold744G00750</name>
</gene>
<organism evidence="1 2">
    <name type="scientific">Cucumis melo var. makuwa</name>
    <name type="common">Oriental melon</name>
    <dbReference type="NCBI Taxonomy" id="1194695"/>
    <lineage>
        <taxon>Eukaryota</taxon>
        <taxon>Viridiplantae</taxon>
        <taxon>Streptophyta</taxon>
        <taxon>Embryophyta</taxon>
        <taxon>Tracheophyta</taxon>
        <taxon>Spermatophyta</taxon>
        <taxon>Magnoliopsida</taxon>
        <taxon>eudicotyledons</taxon>
        <taxon>Gunneridae</taxon>
        <taxon>Pentapetalae</taxon>
        <taxon>rosids</taxon>
        <taxon>fabids</taxon>
        <taxon>Cucurbitales</taxon>
        <taxon>Cucurbitaceae</taxon>
        <taxon>Benincaseae</taxon>
        <taxon>Cucumis</taxon>
    </lineage>
</organism>
<name>A0A5A7T9P4_CUCMM</name>
<sequence length="276" mass="30901">MTPPSAIHILLVDYRIIAVRSTTLEPSGIFIIWRGDSAVSDPPSTSRRSNFCRQIHRRGRCNQELLSFREETPPSTIQLLLGDDRAFYVRSIILVRAIGHLRHLERIDWATLSLREMTPQSTIQLLLGDDRAFADRSTALVGAIERLRRLERGDSIVSDPTSTIGRSGFYHQMHRLCKSDRALSLFGEVTPQSAIQLLLGDDRAFAVRSAGLIGAIRHLLHFKRSTVLIGVIGAPSSFREVTPPSAIQLLLGDNRAFTVRSTALVRAIRHLCHLER</sequence>
<reference evidence="1 2" key="1">
    <citation type="submission" date="2019-08" db="EMBL/GenBank/DDBJ databases">
        <title>Draft genome sequences of two oriental melons (Cucumis melo L. var makuwa).</title>
        <authorList>
            <person name="Kwon S.-Y."/>
        </authorList>
    </citation>
    <scope>NUCLEOTIDE SEQUENCE [LARGE SCALE GENOMIC DNA]</scope>
    <source>
        <strain evidence="2">cv. SW 3</strain>
        <tissue evidence="1">Leaf</tissue>
    </source>
</reference>
<comment type="caution">
    <text evidence="1">The sequence shown here is derived from an EMBL/GenBank/DDBJ whole genome shotgun (WGS) entry which is preliminary data.</text>
</comment>
<proteinExistence type="predicted"/>